<dbReference type="AlphaFoldDB" id="A0A124FK21"/>
<dbReference type="InterPro" id="IPR014202">
    <property type="entry name" value="Spore_II_R"/>
</dbReference>
<name>A0A124FK21_9THEO</name>
<evidence type="ECO:0000313" key="1">
    <source>
        <dbReference type="EMBL" id="KUK35856.1"/>
    </source>
</evidence>
<evidence type="ECO:0000313" key="2">
    <source>
        <dbReference type="Proteomes" id="UP000053326"/>
    </source>
</evidence>
<dbReference type="NCBIfam" id="TIGR02837">
    <property type="entry name" value="spore_II_R"/>
    <property type="match status" value="1"/>
</dbReference>
<reference evidence="2" key="1">
    <citation type="journal article" date="2015" name="MBio">
        <title>Genome-Resolved Metagenomic Analysis Reveals Roles for Candidate Phyla and Other Microbial Community Members in Biogeochemical Transformations in Oil Reservoirs.</title>
        <authorList>
            <person name="Hu P."/>
            <person name="Tom L."/>
            <person name="Singh A."/>
            <person name="Thomas B.C."/>
            <person name="Baker B.J."/>
            <person name="Piceno Y.M."/>
            <person name="Andersen G.L."/>
            <person name="Banfield J.F."/>
        </authorList>
    </citation>
    <scope>NUCLEOTIDE SEQUENCE [LARGE SCALE GENOMIC DNA]</scope>
</reference>
<dbReference type="Proteomes" id="UP000053326">
    <property type="component" value="Unassembled WGS sequence"/>
</dbReference>
<dbReference type="EMBL" id="LGFO01000234">
    <property type="protein sequence ID" value="KUK35856.1"/>
    <property type="molecule type" value="Genomic_DNA"/>
</dbReference>
<comment type="caution">
    <text evidence="1">The sequence shown here is derived from an EMBL/GenBank/DDBJ whole genome shotgun (WGS) entry which is preliminary data.</text>
</comment>
<protein>
    <submittedName>
        <fullName evidence="1">Stage II sporulation protein R</fullName>
    </submittedName>
</protein>
<accession>A0A124FK21</accession>
<proteinExistence type="predicted"/>
<organism evidence="1 2">
    <name type="scientific">Thermacetogenium phaeum</name>
    <dbReference type="NCBI Taxonomy" id="85874"/>
    <lineage>
        <taxon>Bacteria</taxon>
        <taxon>Bacillati</taxon>
        <taxon>Bacillota</taxon>
        <taxon>Clostridia</taxon>
        <taxon>Thermoanaerobacterales</taxon>
        <taxon>Thermoanaerobacteraceae</taxon>
        <taxon>Thermacetogenium</taxon>
    </lineage>
</organism>
<dbReference type="PATRIC" id="fig|85874.4.peg.1064"/>
<sequence length="221" mass="25106">MTVKRFVIRWGMVLVLSTAFLLALASVPRAPEGESNRFPGGVIRFHVIAASDSPQDQELKLKVRDAVLNYLRPELERARDDSAALLAIQVRLPEIQKVAAETLRAEGCGDRVEVLFGVHDYPARSYGPLTFPAGSYRSLRIVLGDGEGRNWWCCLFPPLCYVDLTSSARSLAEERNWRDRREEMEVLKERAATSPRLATKIGEWLDDSRPPLLSWLWKRRT</sequence>
<gene>
    <name evidence="1" type="ORF">XD66_1437</name>
</gene>
<dbReference type="Pfam" id="PF09551">
    <property type="entry name" value="Spore_II_R"/>
    <property type="match status" value="1"/>
</dbReference>